<dbReference type="EMBL" id="KV876001">
    <property type="protein sequence ID" value="RZR73729.1"/>
    <property type="molecule type" value="Genomic_DNA"/>
</dbReference>
<gene>
    <name evidence="2" type="ORF">BHM03_00027424</name>
</gene>
<name>A0A445MHK9_ENSVE</name>
<dbReference type="Proteomes" id="UP000290560">
    <property type="component" value="Unassembled WGS sequence"/>
</dbReference>
<feature type="region of interest" description="Disordered" evidence="1">
    <location>
        <begin position="22"/>
        <end position="55"/>
    </location>
</feature>
<protein>
    <submittedName>
        <fullName evidence="2">Uncharacterized protein</fullName>
    </submittedName>
</protein>
<sequence>MTSDGFSSARIPPSLQMGCAGLALGGGSNGRRMVDVGGSVEGHRDRRRRKKQLQAHNIDVVAEDTLQPGARSRAGPRWLEGADAVDVTRMLRRRMRRKKMQA</sequence>
<dbReference type="AlphaFoldDB" id="A0A445MHK9"/>
<accession>A0A445MHK9</accession>
<evidence type="ECO:0000313" key="2">
    <source>
        <dbReference type="EMBL" id="RZR73729.1"/>
    </source>
</evidence>
<organism evidence="2">
    <name type="scientific">Ensete ventricosum</name>
    <name type="common">Abyssinian banana</name>
    <name type="synonym">Musa ensete</name>
    <dbReference type="NCBI Taxonomy" id="4639"/>
    <lineage>
        <taxon>Eukaryota</taxon>
        <taxon>Viridiplantae</taxon>
        <taxon>Streptophyta</taxon>
        <taxon>Embryophyta</taxon>
        <taxon>Tracheophyta</taxon>
        <taxon>Spermatophyta</taxon>
        <taxon>Magnoliopsida</taxon>
        <taxon>Liliopsida</taxon>
        <taxon>Zingiberales</taxon>
        <taxon>Musaceae</taxon>
        <taxon>Ensete</taxon>
    </lineage>
</organism>
<proteinExistence type="predicted"/>
<evidence type="ECO:0000256" key="1">
    <source>
        <dbReference type="SAM" id="MobiDB-lite"/>
    </source>
</evidence>
<reference evidence="2" key="1">
    <citation type="journal article" date="2018" name="Data Brief">
        <title>Genome sequence data from 17 accessions of Ensete ventricosum, a staple food crop for millions in Ethiopia.</title>
        <authorList>
            <person name="Yemataw Z."/>
            <person name="Muzemil S."/>
            <person name="Ambachew D."/>
            <person name="Tripathi L."/>
            <person name="Tesfaye K."/>
            <person name="Chala A."/>
            <person name="Farbos A."/>
            <person name="O'Neill P."/>
            <person name="Moore K."/>
            <person name="Grant M."/>
            <person name="Studholme D.J."/>
        </authorList>
    </citation>
    <scope>NUCLEOTIDE SEQUENCE [LARGE SCALE GENOMIC DNA]</scope>
    <source>
        <tissue evidence="2">Leaf</tissue>
    </source>
</reference>